<dbReference type="Gene3D" id="1.10.510.10">
    <property type="entry name" value="Transferase(Phosphotransferase) domain 1"/>
    <property type="match status" value="1"/>
</dbReference>
<dbReference type="InterPro" id="IPR001245">
    <property type="entry name" value="Ser-Thr/Tyr_kinase_cat_dom"/>
</dbReference>
<dbReference type="SUPFAM" id="SSF56112">
    <property type="entry name" value="Protein kinase-like (PK-like)"/>
    <property type="match status" value="1"/>
</dbReference>
<gene>
    <name evidence="2" type="ORF">GLOIN_2v1650448</name>
</gene>
<dbReference type="PROSITE" id="PS50011">
    <property type="entry name" value="PROTEIN_KINASE_DOM"/>
    <property type="match status" value="1"/>
</dbReference>
<dbReference type="Pfam" id="PF07714">
    <property type="entry name" value="PK_Tyr_Ser-Thr"/>
    <property type="match status" value="1"/>
</dbReference>
<organism evidence="2 3">
    <name type="scientific">Rhizophagus irregularis (strain DAOM 181602 / DAOM 197198 / MUCL 43194)</name>
    <name type="common">Arbuscular mycorrhizal fungus</name>
    <name type="synonym">Glomus intraradices</name>
    <dbReference type="NCBI Taxonomy" id="747089"/>
    <lineage>
        <taxon>Eukaryota</taxon>
        <taxon>Fungi</taxon>
        <taxon>Fungi incertae sedis</taxon>
        <taxon>Mucoromycota</taxon>
        <taxon>Glomeromycotina</taxon>
        <taxon>Glomeromycetes</taxon>
        <taxon>Glomerales</taxon>
        <taxon>Glomeraceae</taxon>
        <taxon>Rhizophagus</taxon>
    </lineage>
</organism>
<protein>
    <submittedName>
        <fullName evidence="2">Kinase-like domain-containing protein</fullName>
    </submittedName>
</protein>
<dbReference type="PRINTS" id="PR00109">
    <property type="entry name" value="TYRKINASE"/>
</dbReference>
<keyword evidence="3" id="KW-1185">Reference proteome</keyword>
<evidence type="ECO:0000313" key="3">
    <source>
        <dbReference type="Proteomes" id="UP000018888"/>
    </source>
</evidence>
<accession>A0A2P4PNY7</accession>
<dbReference type="InterPro" id="IPR000719">
    <property type="entry name" value="Prot_kinase_dom"/>
</dbReference>
<dbReference type="PANTHER" id="PTHR44329:SF293">
    <property type="entry name" value="MITOGEN-ACTIVATED PROTEIN KINASE KINASE KINASE"/>
    <property type="match status" value="1"/>
</dbReference>
<dbReference type="GO" id="GO:0005524">
    <property type="term" value="F:ATP binding"/>
    <property type="evidence" value="ECO:0007669"/>
    <property type="project" value="InterPro"/>
</dbReference>
<feature type="domain" description="Protein kinase" evidence="1">
    <location>
        <begin position="1"/>
        <end position="214"/>
    </location>
</feature>
<reference evidence="2 3" key="2">
    <citation type="journal article" date="2018" name="New Phytol.">
        <title>High intraspecific genome diversity in the model arbuscular mycorrhizal symbiont Rhizophagus irregularis.</title>
        <authorList>
            <person name="Chen E.C.H."/>
            <person name="Morin E."/>
            <person name="Beaudet D."/>
            <person name="Noel J."/>
            <person name="Yildirir G."/>
            <person name="Ndikumana S."/>
            <person name="Charron P."/>
            <person name="St-Onge C."/>
            <person name="Giorgi J."/>
            <person name="Kruger M."/>
            <person name="Marton T."/>
            <person name="Ropars J."/>
            <person name="Grigoriev I.V."/>
            <person name="Hainaut M."/>
            <person name="Henrissat B."/>
            <person name="Roux C."/>
            <person name="Martin F."/>
            <person name="Corradi N."/>
        </authorList>
    </citation>
    <scope>NUCLEOTIDE SEQUENCE [LARGE SCALE GENOMIC DNA]</scope>
    <source>
        <strain evidence="2 3">DAOM 197198</strain>
    </source>
</reference>
<evidence type="ECO:0000259" key="1">
    <source>
        <dbReference type="PROSITE" id="PS50011"/>
    </source>
</evidence>
<dbReference type="PANTHER" id="PTHR44329">
    <property type="entry name" value="SERINE/THREONINE-PROTEIN KINASE TNNI3K-RELATED"/>
    <property type="match status" value="1"/>
</dbReference>
<dbReference type="VEuPathDB" id="FungiDB:RhiirFUN_018205"/>
<dbReference type="InterPro" id="IPR051681">
    <property type="entry name" value="Ser/Thr_Kinases-Pseudokinases"/>
</dbReference>
<dbReference type="InterPro" id="IPR011009">
    <property type="entry name" value="Kinase-like_dom_sf"/>
</dbReference>
<name>A0A2P4PNY7_RHIID</name>
<reference evidence="2 3" key="1">
    <citation type="journal article" date="2013" name="Proc. Natl. Acad. Sci. U.S.A.">
        <title>Genome of an arbuscular mycorrhizal fungus provides insight into the oldest plant symbiosis.</title>
        <authorList>
            <person name="Tisserant E."/>
            <person name="Malbreil M."/>
            <person name="Kuo A."/>
            <person name="Kohler A."/>
            <person name="Symeonidi A."/>
            <person name="Balestrini R."/>
            <person name="Charron P."/>
            <person name="Duensing N."/>
            <person name="Frei Dit Frey N."/>
            <person name="Gianinazzi-Pearson V."/>
            <person name="Gilbert L.B."/>
            <person name="Handa Y."/>
            <person name="Herr J.R."/>
            <person name="Hijri M."/>
            <person name="Koul R."/>
            <person name="Kawaguchi M."/>
            <person name="Krajinski F."/>
            <person name="Lammers P.J."/>
            <person name="Masclaux F.G."/>
            <person name="Murat C."/>
            <person name="Morin E."/>
            <person name="Ndikumana S."/>
            <person name="Pagni M."/>
            <person name="Petitpierre D."/>
            <person name="Requena N."/>
            <person name="Rosikiewicz P."/>
            <person name="Riley R."/>
            <person name="Saito K."/>
            <person name="San Clemente H."/>
            <person name="Shapiro H."/>
            <person name="van Tuinen D."/>
            <person name="Becard G."/>
            <person name="Bonfante P."/>
            <person name="Paszkowski U."/>
            <person name="Shachar-Hill Y.Y."/>
            <person name="Tuskan G.A."/>
            <person name="Young P.W."/>
            <person name="Sanders I.R."/>
            <person name="Henrissat B."/>
            <person name="Rensing S.A."/>
            <person name="Grigoriev I.V."/>
            <person name="Corradi N."/>
            <person name="Roux C."/>
            <person name="Martin F."/>
        </authorList>
    </citation>
    <scope>NUCLEOTIDE SEQUENCE [LARGE SCALE GENOMIC DNA]</scope>
    <source>
        <strain evidence="2 3">DAOM 197198</strain>
    </source>
</reference>
<comment type="caution">
    <text evidence="2">The sequence shown here is derived from an EMBL/GenBank/DDBJ whole genome shotgun (WGS) entry which is preliminary data.</text>
</comment>
<dbReference type="AlphaFoldDB" id="A0A2P4PNY7"/>
<sequence length="250" mass="28857">MRFHLNYSDRFIHCFGISLDQNTKEYLLIMQYANGGDLQNYLKNNFKNLTWNDKKKLAFQIADGLDYLHNENVLHRDLNSKSIVIHENNAKITDFGISKNSNNQISTAHIGNFGVIAYMEPQRILDPKFPYTKSSDIYSFGVIMWEISSGCPPFKICDNNIALAVSINTGVHEVVIPDTPKEYEKLYKHCWSREPEQRPTIKEVLDEFERMGFVINVANKSIKELQTMQTTSSESLEYVQSSNLHIDLHN</sequence>
<dbReference type="GO" id="GO:0004674">
    <property type="term" value="F:protein serine/threonine kinase activity"/>
    <property type="evidence" value="ECO:0007669"/>
    <property type="project" value="TreeGrafter"/>
</dbReference>
<dbReference type="Proteomes" id="UP000018888">
    <property type="component" value="Unassembled WGS sequence"/>
</dbReference>
<proteinExistence type="predicted"/>
<evidence type="ECO:0000313" key="2">
    <source>
        <dbReference type="EMBL" id="POG67114.1"/>
    </source>
</evidence>
<dbReference type="EMBL" id="AUPC02000177">
    <property type="protein sequence ID" value="POG67114.1"/>
    <property type="molecule type" value="Genomic_DNA"/>
</dbReference>